<dbReference type="GO" id="GO:0006412">
    <property type="term" value="P:translation"/>
    <property type="evidence" value="ECO:0007669"/>
    <property type="project" value="InterPro"/>
</dbReference>
<dbReference type="SUPFAM" id="SSF52166">
    <property type="entry name" value="Ribosomal protein L4"/>
    <property type="match status" value="1"/>
</dbReference>
<keyword evidence="3" id="KW-0687">Ribonucleoprotein</keyword>
<dbReference type="GO" id="GO:0003735">
    <property type="term" value="F:structural constituent of ribosome"/>
    <property type="evidence" value="ECO:0007669"/>
    <property type="project" value="InterPro"/>
</dbReference>
<dbReference type="PANTHER" id="PTHR10746:SF6">
    <property type="entry name" value="LARGE RIBOSOMAL SUBUNIT PROTEIN UL4M"/>
    <property type="match status" value="1"/>
</dbReference>
<evidence type="ECO:0000313" key="5">
    <source>
        <dbReference type="EMBL" id="MPM28894.1"/>
    </source>
</evidence>
<dbReference type="AlphaFoldDB" id="A0A644YS48"/>
<dbReference type="InterPro" id="IPR023574">
    <property type="entry name" value="Ribosomal_uL4_dom_sf"/>
</dbReference>
<keyword evidence="2 5" id="KW-0689">Ribosomal protein</keyword>
<dbReference type="PANTHER" id="PTHR10746">
    <property type="entry name" value="50S RIBOSOMAL PROTEIN L4"/>
    <property type="match status" value="1"/>
</dbReference>
<dbReference type="GO" id="GO:0005840">
    <property type="term" value="C:ribosome"/>
    <property type="evidence" value="ECO:0007669"/>
    <property type="project" value="UniProtKB-KW"/>
</dbReference>
<sequence length="207" mass="22294">MPNISVLDMKGGVVGEMTLADSVFAAPINQPVLHQAVVAYLANQRQGNQSTLTRAEVRGGGAKPWRQKGTGRARQGSIRAPHFTHGGVVFAPKPRSYRVSMNKKMKTIAMKSAFSSKVAAGEMKVIDKVELEAIKTKSVVAFLTAIGAAGKTLIVSPEVNPELMLSARNIPGVKTTVVNNLNVYDILKYDNFVVLKDAVSKIEEVYA</sequence>
<evidence type="ECO:0000256" key="3">
    <source>
        <dbReference type="ARBA" id="ARBA00023274"/>
    </source>
</evidence>
<organism evidence="5">
    <name type="scientific">bioreactor metagenome</name>
    <dbReference type="NCBI Taxonomy" id="1076179"/>
    <lineage>
        <taxon>unclassified sequences</taxon>
        <taxon>metagenomes</taxon>
        <taxon>ecological metagenomes</taxon>
    </lineage>
</organism>
<evidence type="ECO:0000256" key="4">
    <source>
        <dbReference type="SAM" id="MobiDB-lite"/>
    </source>
</evidence>
<dbReference type="EMBL" id="VSSQ01005375">
    <property type="protein sequence ID" value="MPM28894.1"/>
    <property type="molecule type" value="Genomic_DNA"/>
</dbReference>
<feature type="region of interest" description="Disordered" evidence="4">
    <location>
        <begin position="57"/>
        <end position="78"/>
    </location>
</feature>
<comment type="caution">
    <text evidence="5">The sequence shown here is derived from an EMBL/GenBank/DDBJ whole genome shotgun (WGS) entry which is preliminary data.</text>
</comment>
<comment type="similarity">
    <text evidence="1">Belongs to the universal ribosomal protein uL4 family.</text>
</comment>
<name>A0A644YS48_9ZZZZ</name>
<gene>
    <name evidence="5" type="primary">rplD_23</name>
    <name evidence="5" type="ORF">SDC9_75431</name>
</gene>
<dbReference type="InterPro" id="IPR002136">
    <property type="entry name" value="Ribosomal_uL4"/>
</dbReference>
<protein>
    <submittedName>
        <fullName evidence="5">50S ribosomal protein L4</fullName>
    </submittedName>
</protein>
<evidence type="ECO:0000256" key="2">
    <source>
        <dbReference type="ARBA" id="ARBA00022980"/>
    </source>
</evidence>
<dbReference type="Gene3D" id="3.40.1370.10">
    <property type="match status" value="1"/>
</dbReference>
<proteinExistence type="inferred from homology"/>
<evidence type="ECO:0000256" key="1">
    <source>
        <dbReference type="ARBA" id="ARBA00010528"/>
    </source>
</evidence>
<accession>A0A644YS48</accession>
<dbReference type="HAMAP" id="MF_01328_B">
    <property type="entry name" value="Ribosomal_uL4_B"/>
    <property type="match status" value="1"/>
</dbReference>
<dbReference type="Pfam" id="PF00573">
    <property type="entry name" value="Ribosomal_L4"/>
    <property type="match status" value="1"/>
</dbReference>
<dbReference type="GO" id="GO:1990904">
    <property type="term" value="C:ribonucleoprotein complex"/>
    <property type="evidence" value="ECO:0007669"/>
    <property type="project" value="UniProtKB-KW"/>
</dbReference>
<reference evidence="5" key="1">
    <citation type="submission" date="2019-08" db="EMBL/GenBank/DDBJ databases">
        <authorList>
            <person name="Kucharzyk K."/>
            <person name="Murdoch R.W."/>
            <person name="Higgins S."/>
            <person name="Loffler F."/>
        </authorList>
    </citation>
    <scope>NUCLEOTIDE SEQUENCE</scope>
</reference>
<dbReference type="NCBIfam" id="TIGR03953">
    <property type="entry name" value="rplD_bact"/>
    <property type="match status" value="1"/>
</dbReference>
<dbReference type="InterPro" id="IPR013005">
    <property type="entry name" value="Ribosomal_uL4-like"/>
</dbReference>